<protein>
    <recommendedName>
        <fullName evidence="4">Phage holin family protein</fullName>
    </recommendedName>
</protein>
<dbReference type="InterPro" id="IPR007165">
    <property type="entry name" value="Phage_holin_4_2"/>
</dbReference>
<feature type="transmembrane region" description="Helical" evidence="1">
    <location>
        <begin position="28"/>
        <end position="46"/>
    </location>
</feature>
<accession>A0A2U8QVA1</accession>
<feature type="transmembrane region" description="Helical" evidence="1">
    <location>
        <begin position="53"/>
        <end position="78"/>
    </location>
</feature>
<reference evidence="2 3" key="1">
    <citation type="submission" date="2018-05" db="EMBL/GenBank/DDBJ databases">
        <title>Flavobacterium sp. MEBiC07310.</title>
        <authorList>
            <person name="Baek K."/>
        </authorList>
    </citation>
    <scope>NUCLEOTIDE SEQUENCE [LARGE SCALE GENOMIC DNA]</scope>
    <source>
        <strain evidence="2 3">MEBiC07310</strain>
    </source>
</reference>
<gene>
    <name evidence="2" type="ORF">DI487_09170</name>
</gene>
<dbReference type="AlphaFoldDB" id="A0A2U8QVA1"/>
<keyword evidence="1" id="KW-1133">Transmembrane helix</keyword>
<evidence type="ECO:0000313" key="3">
    <source>
        <dbReference type="Proteomes" id="UP000245429"/>
    </source>
</evidence>
<dbReference type="OrthoDB" id="6402664at2"/>
<evidence type="ECO:0000256" key="1">
    <source>
        <dbReference type="SAM" id="Phobius"/>
    </source>
</evidence>
<dbReference type="RefSeq" id="WP_109569376.1">
    <property type="nucleotide sequence ID" value="NZ_CP029463.1"/>
</dbReference>
<organism evidence="2 3">
    <name type="scientific">Flavobacterium sediminis</name>
    <dbReference type="NCBI Taxonomy" id="2201181"/>
    <lineage>
        <taxon>Bacteria</taxon>
        <taxon>Pseudomonadati</taxon>
        <taxon>Bacteroidota</taxon>
        <taxon>Flavobacteriia</taxon>
        <taxon>Flavobacteriales</taxon>
        <taxon>Flavobacteriaceae</taxon>
        <taxon>Flavobacterium</taxon>
    </lineage>
</organism>
<dbReference type="KEGG" id="fse:DI487_09170"/>
<dbReference type="EMBL" id="CP029463">
    <property type="protein sequence ID" value="AWM14009.1"/>
    <property type="molecule type" value="Genomic_DNA"/>
</dbReference>
<keyword evidence="3" id="KW-1185">Reference proteome</keyword>
<name>A0A2U8QVA1_9FLAO</name>
<sequence length="114" mass="12360">MKLIIKLIITTVLIVVLSHFLPGINVNSIQTALVVAVVLGLLNVFVKPVLVLLTIPATVLTLGLFLFVINAVIILLAGHFVGGFYVSGFWSALFFSIILSVLQSILNKIFVEEN</sequence>
<dbReference type="Proteomes" id="UP000245429">
    <property type="component" value="Chromosome"/>
</dbReference>
<evidence type="ECO:0008006" key="4">
    <source>
        <dbReference type="Google" id="ProtNLM"/>
    </source>
</evidence>
<keyword evidence="1" id="KW-0472">Membrane</keyword>
<proteinExistence type="predicted"/>
<feature type="transmembrane region" description="Helical" evidence="1">
    <location>
        <begin position="84"/>
        <end position="106"/>
    </location>
</feature>
<evidence type="ECO:0000313" key="2">
    <source>
        <dbReference type="EMBL" id="AWM14009.1"/>
    </source>
</evidence>
<dbReference type="Pfam" id="PF04020">
    <property type="entry name" value="Phage_holin_4_2"/>
    <property type="match status" value="1"/>
</dbReference>
<dbReference type="PANTHER" id="PTHR37309">
    <property type="entry name" value="SLR0284 PROTEIN"/>
    <property type="match status" value="1"/>
</dbReference>
<dbReference type="PANTHER" id="PTHR37309:SF1">
    <property type="entry name" value="SLR0284 PROTEIN"/>
    <property type="match status" value="1"/>
</dbReference>
<keyword evidence="1" id="KW-0812">Transmembrane</keyword>